<evidence type="ECO:0000256" key="4">
    <source>
        <dbReference type="ARBA" id="ARBA00022729"/>
    </source>
</evidence>
<evidence type="ECO:0000313" key="8">
    <source>
        <dbReference type="Proteomes" id="UP000189703"/>
    </source>
</evidence>
<protein>
    <submittedName>
        <fullName evidence="9">Polygalacturonase inhibitor 2-like</fullName>
    </submittedName>
</protein>
<dbReference type="InterPro" id="IPR013210">
    <property type="entry name" value="LRR_N_plant-typ"/>
</dbReference>
<dbReference type="SUPFAM" id="SSF52058">
    <property type="entry name" value="L domain-like"/>
    <property type="match status" value="1"/>
</dbReference>
<proteinExistence type="inferred from homology"/>
<sequence length="333" mass="36489">MAIPTSVSSSFLLILLLVSSLLSLSLSASSRCHPDDKRALLAIKKSLNPQNFASWNPRTDCCGWDDVICDADDQVVRLYIRYTTMIGSIPAAVGDLRYLEILDFSYINNLTGSIPYSITKLQNLKSLTISRTSVTGPVPEFLSQLKNLESLDLSFNELSGPIPASLADLTKLGYLVLRVNKLTGTIPDSLGRFKSNFTTFDLSHNELSGTIPKSLGGLNFQGIGLSDNNLVGDASMLFRENSDALWYDLSRNQLDFDLSKVRFPKTTSSLDLSHNRIRGSIPKQLTELSVAELDLSYNRLCGEIPIGGNLQTLGSGPFYHNKCLCGSPLPKCK</sequence>
<dbReference type="PANTHER" id="PTHR48059">
    <property type="entry name" value="POLYGALACTURONASE INHIBITOR 1"/>
    <property type="match status" value="1"/>
</dbReference>
<dbReference type="STRING" id="4432.A0A1U8B428"/>
<dbReference type="KEGG" id="nnu:104609468"/>
<evidence type="ECO:0000256" key="6">
    <source>
        <dbReference type="ARBA" id="ARBA00023136"/>
    </source>
</evidence>
<evidence type="ECO:0000256" key="1">
    <source>
        <dbReference type="ARBA" id="ARBA00004196"/>
    </source>
</evidence>
<dbReference type="PANTHER" id="PTHR48059:SF19">
    <property type="entry name" value="RECEPTOR-LIKE PROTEIN KINASE 5"/>
    <property type="match status" value="1"/>
</dbReference>
<comment type="similarity">
    <text evidence="7">Belongs to the polygalacturonase-inhibiting protein family.</text>
</comment>
<organism evidence="8 9">
    <name type="scientific">Nelumbo nucifera</name>
    <name type="common">Sacred lotus</name>
    <dbReference type="NCBI Taxonomy" id="4432"/>
    <lineage>
        <taxon>Eukaryota</taxon>
        <taxon>Viridiplantae</taxon>
        <taxon>Streptophyta</taxon>
        <taxon>Embryophyta</taxon>
        <taxon>Tracheophyta</taxon>
        <taxon>Spermatophyta</taxon>
        <taxon>Magnoliopsida</taxon>
        <taxon>Proteales</taxon>
        <taxon>Nelumbonaceae</taxon>
        <taxon>Nelumbo</taxon>
    </lineage>
</organism>
<dbReference type="InterPro" id="IPR051848">
    <property type="entry name" value="PGIP"/>
</dbReference>
<evidence type="ECO:0000256" key="3">
    <source>
        <dbReference type="ARBA" id="ARBA00022614"/>
    </source>
</evidence>
<keyword evidence="5" id="KW-0677">Repeat</keyword>
<dbReference type="GeneID" id="104609468"/>
<dbReference type="OrthoDB" id="676979at2759"/>
<dbReference type="Gene3D" id="3.80.10.10">
    <property type="entry name" value="Ribonuclease Inhibitor"/>
    <property type="match status" value="1"/>
</dbReference>
<dbReference type="Pfam" id="PF08263">
    <property type="entry name" value="LRRNT_2"/>
    <property type="match status" value="1"/>
</dbReference>
<dbReference type="Pfam" id="PF00560">
    <property type="entry name" value="LRR_1"/>
    <property type="match status" value="2"/>
</dbReference>
<dbReference type="OMA" id="AKKTTWH"/>
<dbReference type="AlphaFoldDB" id="A0A1U8B428"/>
<dbReference type="eggNOG" id="ENOG502S4YE">
    <property type="taxonomic scope" value="Eukaryota"/>
</dbReference>
<gene>
    <name evidence="9" type="primary">LOC104609468</name>
</gene>
<evidence type="ECO:0000256" key="2">
    <source>
        <dbReference type="ARBA" id="ARBA00004370"/>
    </source>
</evidence>
<dbReference type="GO" id="GO:0016020">
    <property type="term" value="C:membrane"/>
    <property type="evidence" value="ECO:0007669"/>
    <property type="project" value="UniProtKB-SubCell"/>
</dbReference>
<dbReference type="RefSeq" id="XP_010274094.1">
    <property type="nucleotide sequence ID" value="XM_010275792.2"/>
</dbReference>
<keyword evidence="4" id="KW-0732">Signal</keyword>
<dbReference type="Proteomes" id="UP000189703">
    <property type="component" value="Unplaced"/>
</dbReference>
<dbReference type="Pfam" id="PF13855">
    <property type="entry name" value="LRR_8"/>
    <property type="match status" value="1"/>
</dbReference>
<name>A0A1U8B428_NELNU</name>
<keyword evidence="3" id="KW-0433">Leucine-rich repeat</keyword>
<evidence type="ECO:0000313" key="9">
    <source>
        <dbReference type="RefSeq" id="XP_010274094.1"/>
    </source>
</evidence>
<accession>A0A1U8B428</accession>
<reference evidence="9" key="1">
    <citation type="submission" date="2025-08" db="UniProtKB">
        <authorList>
            <consortium name="RefSeq"/>
        </authorList>
    </citation>
    <scope>IDENTIFICATION</scope>
</reference>
<dbReference type="InterPro" id="IPR001611">
    <property type="entry name" value="Leu-rich_rpt"/>
</dbReference>
<dbReference type="InterPro" id="IPR032675">
    <property type="entry name" value="LRR_dom_sf"/>
</dbReference>
<dbReference type="FunFam" id="3.80.10.10:FF:000400">
    <property type="entry name" value="Nuclear pore complex protein NUP107"/>
    <property type="match status" value="1"/>
</dbReference>
<keyword evidence="6" id="KW-0472">Membrane</keyword>
<evidence type="ECO:0000256" key="7">
    <source>
        <dbReference type="ARBA" id="ARBA00038043"/>
    </source>
</evidence>
<keyword evidence="8" id="KW-1185">Reference proteome</keyword>
<evidence type="ECO:0000256" key="5">
    <source>
        <dbReference type="ARBA" id="ARBA00022737"/>
    </source>
</evidence>
<comment type="subcellular location">
    <subcellularLocation>
        <location evidence="1">Cell envelope</location>
    </subcellularLocation>
    <subcellularLocation>
        <location evidence="2">Membrane</location>
    </subcellularLocation>
</comment>